<dbReference type="Pfam" id="PF14226">
    <property type="entry name" value="DIOX_N"/>
    <property type="match status" value="1"/>
</dbReference>
<evidence type="ECO:0000256" key="1">
    <source>
        <dbReference type="ARBA" id="ARBA00008056"/>
    </source>
</evidence>
<dbReference type="OrthoDB" id="288590at2759"/>
<dbReference type="PROSITE" id="PS51471">
    <property type="entry name" value="FE2OG_OXY"/>
    <property type="match status" value="1"/>
</dbReference>
<accession>W9RPD3</accession>
<evidence type="ECO:0000256" key="4">
    <source>
        <dbReference type="ARBA" id="ARBA00023004"/>
    </source>
</evidence>
<comment type="similarity">
    <text evidence="1 5">Belongs to the iron/ascorbate-dependent oxidoreductase family.</text>
</comment>
<dbReference type="GO" id="GO:0031418">
    <property type="term" value="F:L-ascorbic acid binding"/>
    <property type="evidence" value="ECO:0007669"/>
    <property type="project" value="UniProtKB-KW"/>
</dbReference>
<feature type="domain" description="Fe2OG dioxygenase" evidence="6">
    <location>
        <begin position="191"/>
        <end position="291"/>
    </location>
</feature>
<evidence type="ECO:0000256" key="2">
    <source>
        <dbReference type="ARBA" id="ARBA00022723"/>
    </source>
</evidence>
<organism evidence="7 8">
    <name type="scientific">Morus notabilis</name>
    <dbReference type="NCBI Taxonomy" id="981085"/>
    <lineage>
        <taxon>Eukaryota</taxon>
        <taxon>Viridiplantae</taxon>
        <taxon>Streptophyta</taxon>
        <taxon>Embryophyta</taxon>
        <taxon>Tracheophyta</taxon>
        <taxon>Spermatophyta</taxon>
        <taxon>Magnoliopsida</taxon>
        <taxon>eudicotyledons</taxon>
        <taxon>Gunneridae</taxon>
        <taxon>Pentapetalae</taxon>
        <taxon>rosids</taxon>
        <taxon>fabids</taxon>
        <taxon>Rosales</taxon>
        <taxon>Moraceae</taxon>
        <taxon>Moreae</taxon>
        <taxon>Morus</taxon>
    </lineage>
</organism>
<keyword evidence="2 5" id="KW-0479">Metal-binding</keyword>
<dbReference type="InterPro" id="IPR005123">
    <property type="entry name" value="Oxoglu/Fe-dep_dioxygenase_dom"/>
</dbReference>
<dbReference type="Gene3D" id="2.60.120.330">
    <property type="entry name" value="B-lactam Antibiotic, Isopenicillin N Synthase, Chain"/>
    <property type="match status" value="1"/>
</dbReference>
<evidence type="ECO:0000259" key="6">
    <source>
        <dbReference type="PROSITE" id="PS51471"/>
    </source>
</evidence>
<name>W9RPD3_9ROSA</name>
<evidence type="ECO:0000313" key="7">
    <source>
        <dbReference type="EMBL" id="EXB85440.1"/>
    </source>
</evidence>
<keyword evidence="8" id="KW-1185">Reference proteome</keyword>
<dbReference type="Proteomes" id="UP000030645">
    <property type="component" value="Unassembled WGS sequence"/>
</dbReference>
<dbReference type="InterPro" id="IPR026992">
    <property type="entry name" value="DIOX_N"/>
</dbReference>
<dbReference type="GO" id="GO:0016491">
    <property type="term" value="F:oxidoreductase activity"/>
    <property type="evidence" value="ECO:0007669"/>
    <property type="project" value="UniProtKB-KW"/>
</dbReference>
<proteinExistence type="inferred from homology"/>
<dbReference type="PANTHER" id="PTHR47991">
    <property type="entry name" value="OXOGLUTARATE/IRON-DEPENDENT DIOXYGENASE"/>
    <property type="match status" value="1"/>
</dbReference>
<dbReference type="FunFam" id="2.60.120.330:FF:000018">
    <property type="entry name" value="2-oxoglutarate (2OG) and Fe(II)-dependent oxygenase superfamily protein"/>
    <property type="match status" value="1"/>
</dbReference>
<dbReference type="AlphaFoldDB" id="W9RPD3"/>
<dbReference type="eggNOG" id="KOG0143">
    <property type="taxonomic scope" value="Eukaryota"/>
</dbReference>
<gene>
    <name evidence="7" type="ORF">L484_023672</name>
</gene>
<dbReference type="InterPro" id="IPR044861">
    <property type="entry name" value="IPNS-like_FE2OG_OXY"/>
</dbReference>
<evidence type="ECO:0000313" key="8">
    <source>
        <dbReference type="Proteomes" id="UP000030645"/>
    </source>
</evidence>
<dbReference type="Pfam" id="PF03171">
    <property type="entry name" value="2OG-FeII_Oxy"/>
    <property type="match status" value="1"/>
</dbReference>
<protein>
    <submittedName>
        <fullName evidence="7">Protein SRG1</fullName>
    </submittedName>
</protein>
<dbReference type="KEGG" id="mnt:21406430"/>
<keyword evidence="4 5" id="KW-0408">Iron</keyword>
<dbReference type="InterPro" id="IPR050295">
    <property type="entry name" value="Plant_2OG-oxidoreductases"/>
</dbReference>
<keyword evidence="5" id="KW-0560">Oxidoreductase</keyword>
<dbReference type="STRING" id="981085.W9RPD3"/>
<reference evidence="8" key="1">
    <citation type="submission" date="2013-01" db="EMBL/GenBank/DDBJ databases">
        <title>Draft Genome Sequence of a Mulberry Tree, Morus notabilis C.K. Schneid.</title>
        <authorList>
            <person name="He N."/>
            <person name="Zhao S."/>
        </authorList>
    </citation>
    <scope>NUCLEOTIDE SEQUENCE</scope>
</reference>
<dbReference type="GO" id="GO:0046872">
    <property type="term" value="F:metal ion binding"/>
    <property type="evidence" value="ECO:0007669"/>
    <property type="project" value="UniProtKB-KW"/>
</dbReference>
<dbReference type="SUPFAM" id="SSF51197">
    <property type="entry name" value="Clavaminate synthase-like"/>
    <property type="match status" value="1"/>
</dbReference>
<evidence type="ECO:0000256" key="5">
    <source>
        <dbReference type="RuleBase" id="RU003682"/>
    </source>
</evidence>
<evidence type="ECO:0000256" key="3">
    <source>
        <dbReference type="ARBA" id="ARBA00022896"/>
    </source>
</evidence>
<dbReference type="InterPro" id="IPR027443">
    <property type="entry name" value="IPNS-like_sf"/>
</dbReference>
<keyword evidence="3" id="KW-0847">Vitamin C</keyword>
<dbReference type="EMBL" id="KE344903">
    <property type="protein sequence ID" value="EXB85440.1"/>
    <property type="molecule type" value="Genomic_DNA"/>
</dbReference>
<sequence length="340" mass="39190">MGSLPRTVQDLASKGEEIPEKFIHKDGDGGAPNAPIMDVPVVDIALLGSSTEELDKLRSALNTWGCFQAINHGMSPEFLNQVRGITKEFFHLPFEEKQLYLREENDIEGYGNDMVLWEQQKLDWTDRLYLAIYPEDQRKLRFWPEKPEAFRSTLHEYSLKLKSIGVVVLKAMARSLSLEENCFVDQYGERSKLHARFNFYPKCPRPDLVLGTKPHADGTGITLLLQDESVEGLQFMKADKWYRAPIIPEALLINVGDQAEISSNGMFKSPVHRVVTNAERERISLAVFYVPDPENDIEPFEELINESRPRLYRKVKNYVDIYFQYYQKGRRPMEAAKIEV</sequence>